<organism evidence="3 4">
    <name type="scientific">Natronoarchaeum mannanilyticum</name>
    <dbReference type="NCBI Taxonomy" id="926360"/>
    <lineage>
        <taxon>Archaea</taxon>
        <taxon>Methanobacteriati</taxon>
        <taxon>Methanobacteriota</taxon>
        <taxon>Stenosarchaea group</taxon>
        <taxon>Halobacteria</taxon>
        <taxon>Halobacteriales</taxon>
        <taxon>Natronoarchaeaceae</taxon>
    </lineage>
</organism>
<evidence type="ECO:0000313" key="4">
    <source>
        <dbReference type="Proteomes" id="UP001500420"/>
    </source>
</evidence>
<feature type="transmembrane region" description="Helical" evidence="1">
    <location>
        <begin position="12"/>
        <end position="34"/>
    </location>
</feature>
<dbReference type="Pfam" id="PF23995">
    <property type="entry name" value="DUF7313"/>
    <property type="match status" value="1"/>
</dbReference>
<comment type="caution">
    <text evidence="3">The sequence shown here is derived from an EMBL/GenBank/DDBJ whole genome shotgun (WGS) entry which is preliminary data.</text>
</comment>
<name>A0AAV3TCV2_9EURY</name>
<keyword evidence="1" id="KW-0472">Membrane</keyword>
<accession>A0AAV3TCV2</accession>
<evidence type="ECO:0000259" key="2">
    <source>
        <dbReference type="Pfam" id="PF23995"/>
    </source>
</evidence>
<dbReference type="AlphaFoldDB" id="A0AAV3TCV2"/>
<keyword evidence="1" id="KW-1133">Transmembrane helix</keyword>
<dbReference type="EMBL" id="BAAADV010000007">
    <property type="protein sequence ID" value="GAA0680940.1"/>
    <property type="molecule type" value="Genomic_DNA"/>
</dbReference>
<keyword evidence="4" id="KW-1185">Reference proteome</keyword>
<sequence>MNPDTMFGPLDVLLPHVEYVFLVLVLVNAVTRFLAQRHYVSQYRDGGADAIDRYAIHDLSNVLLVLGAFYFTTITLHAGTILSVLALTVFITDFFEFEARKVEARKEEELGRPKGALAAWTLVLAYALFQSLFLILEQSALWGNIV</sequence>
<gene>
    <name evidence="3" type="ORF">GCM10009020_32370</name>
</gene>
<dbReference type="RefSeq" id="WP_343775201.1">
    <property type="nucleotide sequence ID" value="NZ_BAAADV010000007.1"/>
</dbReference>
<feature type="transmembrane region" description="Helical" evidence="1">
    <location>
        <begin position="116"/>
        <end position="136"/>
    </location>
</feature>
<protein>
    <recommendedName>
        <fullName evidence="2">DUF7313 domain-containing protein</fullName>
    </recommendedName>
</protein>
<feature type="domain" description="DUF7313" evidence="2">
    <location>
        <begin position="3"/>
        <end position="146"/>
    </location>
</feature>
<reference evidence="3 4" key="1">
    <citation type="journal article" date="2019" name="Int. J. Syst. Evol. Microbiol.">
        <title>The Global Catalogue of Microorganisms (GCM) 10K type strain sequencing project: providing services to taxonomists for standard genome sequencing and annotation.</title>
        <authorList>
            <consortium name="The Broad Institute Genomics Platform"/>
            <consortium name="The Broad Institute Genome Sequencing Center for Infectious Disease"/>
            <person name="Wu L."/>
            <person name="Ma J."/>
        </authorList>
    </citation>
    <scope>NUCLEOTIDE SEQUENCE [LARGE SCALE GENOMIC DNA]</scope>
    <source>
        <strain evidence="3 4">JCM 16328</strain>
    </source>
</reference>
<keyword evidence="1" id="KW-0812">Transmembrane</keyword>
<dbReference type="Proteomes" id="UP001500420">
    <property type="component" value="Unassembled WGS sequence"/>
</dbReference>
<evidence type="ECO:0000313" key="3">
    <source>
        <dbReference type="EMBL" id="GAA0680940.1"/>
    </source>
</evidence>
<proteinExistence type="predicted"/>
<dbReference type="InterPro" id="IPR055737">
    <property type="entry name" value="DUF7313"/>
</dbReference>
<evidence type="ECO:0000256" key="1">
    <source>
        <dbReference type="SAM" id="Phobius"/>
    </source>
</evidence>